<dbReference type="AlphaFoldDB" id="A0A2W5VDZ3"/>
<feature type="transmembrane region" description="Helical" evidence="1">
    <location>
        <begin position="124"/>
        <end position="142"/>
    </location>
</feature>
<reference evidence="2 3" key="1">
    <citation type="submission" date="2017-08" db="EMBL/GenBank/DDBJ databases">
        <title>Infants hospitalized years apart are colonized by the same room-sourced microbial strains.</title>
        <authorList>
            <person name="Brooks B."/>
            <person name="Olm M.R."/>
            <person name="Firek B.A."/>
            <person name="Baker R."/>
            <person name="Thomas B.C."/>
            <person name="Morowitz M.J."/>
            <person name="Banfield J.F."/>
        </authorList>
    </citation>
    <scope>NUCLEOTIDE SEQUENCE [LARGE SCALE GENOMIC DNA]</scope>
    <source>
        <strain evidence="2">S2_003_000_R2_4</strain>
    </source>
</reference>
<feature type="transmembrane region" description="Helical" evidence="1">
    <location>
        <begin position="56"/>
        <end position="77"/>
    </location>
</feature>
<keyword evidence="1" id="KW-0812">Transmembrane</keyword>
<feature type="transmembrane region" description="Helical" evidence="1">
    <location>
        <begin position="12"/>
        <end position="35"/>
    </location>
</feature>
<evidence type="ECO:0008006" key="4">
    <source>
        <dbReference type="Google" id="ProtNLM"/>
    </source>
</evidence>
<organism evidence="2 3">
    <name type="scientific">Caulobacter segnis</name>
    <dbReference type="NCBI Taxonomy" id="88688"/>
    <lineage>
        <taxon>Bacteria</taxon>
        <taxon>Pseudomonadati</taxon>
        <taxon>Pseudomonadota</taxon>
        <taxon>Alphaproteobacteria</taxon>
        <taxon>Caulobacterales</taxon>
        <taxon>Caulobacteraceae</taxon>
        <taxon>Caulobacter</taxon>
    </lineage>
</organism>
<evidence type="ECO:0000313" key="2">
    <source>
        <dbReference type="EMBL" id="PZR36103.1"/>
    </source>
</evidence>
<dbReference type="Proteomes" id="UP000249393">
    <property type="component" value="Unassembled WGS sequence"/>
</dbReference>
<dbReference type="RefSeq" id="WP_304274814.1">
    <property type="nucleotide sequence ID" value="NZ_QFQZ01000009.1"/>
</dbReference>
<comment type="caution">
    <text evidence="2">The sequence shown here is derived from an EMBL/GenBank/DDBJ whole genome shotgun (WGS) entry which is preliminary data.</text>
</comment>
<evidence type="ECO:0000256" key="1">
    <source>
        <dbReference type="SAM" id="Phobius"/>
    </source>
</evidence>
<keyword evidence="1" id="KW-0472">Membrane</keyword>
<gene>
    <name evidence="2" type="ORF">DI526_04880</name>
</gene>
<dbReference type="EMBL" id="QFQZ01000009">
    <property type="protein sequence ID" value="PZR36103.1"/>
    <property type="molecule type" value="Genomic_DNA"/>
</dbReference>
<feature type="transmembrane region" description="Helical" evidence="1">
    <location>
        <begin position="205"/>
        <end position="223"/>
    </location>
</feature>
<keyword evidence="1" id="KW-1133">Transmembrane helix</keyword>
<feature type="transmembrane region" description="Helical" evidence="1">
    <location>
        <begin position="83"/>
        <end position="104"/>
    </location>
</feature>
<proteinExistence type="predicted"/>
<sequence>MNLNELDVLRWVHILAMVYWLGGEWGVFQTSYNIVNRKLSLEERRRHLETAYRIDILARTGIILLLPLGLHMGHIYGFQPYGGGFLVGMWISFSAWLCLTWSAFLARESDLGIRLTKIDEALRYVLIPLIFIVGISSLLGHGPLEVGPGTLWYPTKLTLYGFALIIGLGLRFVMRAWTVRFRRLAEGPNPAEEAALEREIVLARLMAYVYWITISGVCFLGATKPF</sequence>
<name>A0A2W5VDZ3_9CAUL</name>
<protein>
    <recommendedName>
        <fullName evidence="4">Copper resistance protein D domain-containing protein</fullName>
    </recommendedName>
</protein>
<evidence type="ECO:0000313" key="3">
    <source>
        <dbReference type="Proteomes" id="UP000249393"/>
    </source>
</evidence>
<feature type="transmembrane region" description="Helical" evidence="1">
    <location>
        <begin position="157"/>
        <end position="174"/>
    </location>
</feature>
<accession>A0A2W5VDZ3</accession>